<reference evidence="2 3" key="1">
    <citation type="journal article" date="2016" name="PLoS Pathog.">
        <title>Biosynthesis of antibiotic leucinostatins in bio-control fungus Purpureocillium lilacinum and their inhibition on phytophthora revealed by genome mining.</title>
        <authorList>
            <person name="Wang G."/>
            <person name="Liu Z."/>
            <person name="Lin R."/>
            <person name="Li E."/>
            <person name="Mao Z."/>
            <person name="Ling J."/>
            <person name="Yang Y."/>
            <person name="Yin W.B."/>
            <person name="Xie B."/>
        </authorList>
    </citation>
    <scope>NUCLEOTIDE SEQUENCE [LARGE SCALE GENOMIC DNA]</scope>
    <source>
        <strain evidence="2">170</strain>
    </source>
</reference>
<dbReference type="OrthoDB" id="3034003at2759"/>
<accession>A0A179F5T9</accession>
<keyword evidence="1" id="KW-1133">Transmembrane helix</keyword>
<protein>
    <submittedName>
        <fullName evidence="2">Uncharacterized protein</fullName>
    </submittedName>
</protein>
<dbReference type="GeneID" id="28849817"/>
<feature type="transmembrane region" description="Helical" evidence="1">
    <location>
        <begin position="712"/>
        <end position="737"/>
    </location>
</feature>
<dbReference type="Proteomes" id="UP000078397">
    <property type="component" value="Unassembled WGS sequence"/>
</dbReference>
<name>A0A179F5T9_METCM</name>
<dbReference type="STRING" id="1380566.A0A179F5T9"/>
<evidence type="ECO:0000313" key="3">
    <source>
        <dbReference type="Proteomes" id="UP000078397"/>
    </source>
</evidence>
<keyword evidence="1" id="KW-0812">Transmembrane</keyword>
<dbReference type="KEGG" id="pchm:VFPPC_06856"/>
<keyword evidence="1" id="KW-0472">Membrane</keyword>
<proteinExistence type="predicted"/>
<keyword evidence="3" id="KW-1185">Reference proteome</keyword>
<sequence length="812" mass="90163">MELTSGFVAGIIAAAILTVKLLVPTALTFILATSLKDEETAATWTAVCPPLQSSFWPIFLGADTTQSLGVRKFVRCITMAIPAFAILVSVASVVTPLGLYETEVLSREAAKMSFMYARDESPIFSGTSSRNGWSFTRRCYLDSQGSCRVPCPYDENGGVIFFNGTYPEEIFPQCLNSSKSFNVTVSNSLREIYSSGTNQVPTTVSNFFDIEWRQLVYKRDNRSNNGEPMPAGGYRFLESFALTDSFNIVEGLIVDAKNGAIGFRNHTVPVNLDRTSYWSEDILFIEPSTTCVNQNISLDFNVSVSSDSYSGTTITGLALTDHGGFANFNKTADVFKYQMEGRENLNTPNLHARAYMASWYANALTMVIMNVTNLRNETSGAEGYSYIHSEVGKQFKLFIEKHAKVDKYQSLGLLQDLSEVFQTDNFNASGSNGEFPGFSNPWNMSHSNFSIPIRLCEDSYPNYPTKLNYTYTACNVIRGVPRRLDGGPSMIFEDGSSWSSPLYTCASGIRATVKTVSFSHNGTTEGIRGLIIHNIDEKNYSREADMPLWGVENAYLPLSAISRIWGIVDEQYQGTKNISTIRQPSLYLPAGQFMWEDDLDYTNPRDNLPAGIAPIAAMNTVLRKGLSEITGNDLFDYVGRNSMSLWLKWRTLSSSPDTVPQILKLLWTDVAASAMVGTKGVLGHYNFEPDRAADIKVRKMVRQVMYHYEFGIPAYLAALCFTIVLGVLLLSTITQGLDFGIASRRLKQTSLGRVIVTLTLRDHSDFSMTSKRWSQANGIMRIYLDASANKTVVEENEDTKNPNNALLQQSTD</sequence>
<evidence type="ECO:0000313" key="2">
    <source>
        <dbReference type="EMBL" id="OAQ60762.1"/>
    </source>
</evidence>
<feature type="transmembrane region" description="Helical" evidence="1">
    <location>
        <begin position="6"/>
        <end position="32"/>
    </location>
</feature>
<comment type="caution">
    <text evidence="2">The sequence shown here is derived from an EMBL/GenBank/DDBJ whole genome shotgun (WGS) entry which is preliminary data.</text>
</comment>
<gene>
    <name evidence="2" type="ORF">VFPPC_06856</name>
</gene>
<dbReference type="RefSeq" id="XP_018138640.1">
    <property type="nucleotide sequence ID" value="XM_018285823.1"/>
</dbReference>
<organism evidence="2 3">
    <name type="scientific">Pochonia chlamydosporia 170</name>
    <dbReference type="NCBI Taxonomy" id="1380566"/>
    <lineage>
        <taxon>Eukaryota</taxon>
        <taxon>Fungi</taxon>
        <taxon>Dikarya</taxon>
        <taxon>Ascomycota</taxon>
        <taxon>Pezizomycotina</taxon>
        <taxon>Sordariomycetes</taxon>
        <taxon>Hypocreomycetidae</taxon>
        <taxon>Hypocreales</taxon>
        <taxon>Clavicipitaceae</taxon>
        <taxon>Pochonia</taxon>
    </lineage>
</organism>
<evidence type="ECO:0000256" key="1">
    <source>
        <dbReference type="SAM" id="Phobius"/>
    </source>
</evidence>
<dbReference type="AlphaFoldDB" id="A0A179F5T9"/>
<dbReference type="EMBL" id="LSBJ02000008">
    <property type="protein sequence ID" value="OAQ60762.1"/>
    <property type="molecule type" value="Genomic_DNA"/>
</dbReference>
<feature type="transmembrane region" description="Helical" evidence="1">
    <location>
        <begin position="76"/>
        <end position="100"/>
    </location>
</feature>